<dbReference type="Pfam" id="PF01957">
    <property type="entry name" value="NfeD"/>
    <property type="match status" value="1"/>
</dbReference>
<evidence type="ECO:0000313" key="7">
    <source>
        <dbReference type="EMBL" id="EIM73200.1"/>
    </source>
</evidence>
<dbReference type="InterPro" id="IPR012340">
    <property type="entry name" value="NA-bd_OB-fold"/>
</dbReference>
<dbReference type="GO" id="GO:0005886">
    <property type="term" value="C:plasma membrane"/>
    <property type="evidence" value="ECO:0007669"/>
    <property type="project" value="TreeGrafter"/>
</dbReference>
<dbReference type="PANTHER" id="PTHR33507">
    <property type="entry name" value="INNER MEMBRANE PROTEIN YBBJ"/>
    <property type="match status" value="1"/>
</dbReference>
<dbReference type="PANTHER" id="PTHR33507:SF3">
    <property type="entry name" value="INNER MEMBRANE PROTEIN YBBJ"/>
    <property type="match status" value="1"/>
</dbReference>
<dbReference type="Proteomes" id="UP000005551">
    <property type="component" value="Unassembled WGS sequence"/>
</dbReference>
<name>I5BUE8_9BACT</name>
<keyword evidence="8" id="KW-1185">Reference proteome</keyword>
<keyword evidence="3 5" id="KW-1133">Transmembrane helix</keyword>
<evidence type="ECO:0000256" key="1">
    <source>
        <dbReference type="ARBA" id="ARBA00004141"/>
    </source>
</evidence>
<feature type="transmembrane region" description="Helical" evidence="5">
    <location>
        <begin position="51"/>
        <end position="71"/>
    </location>
</feature>
<gene>
    <name evidence="7" type="ORF">A3SI_18305</name>
</gene>
<keyword evidence="4 5" id="KW-0472">Membrane</keyword>
<evidence type="ECO:0000259" key="6">
    <source>
        <dbReference type="Pfam" id="PF01957"/>
    </source>
</evidence>
<feature type="transmembrane region" description="Helical" evidence="5">
    <location>
        <begin position="27"/>
        <end position="44"/>
    </location>
</feature>
<dbReference type="EMBL" id="AJYA01000065">
    <property type="protein sequence ID" value="EIM73200.1"/>
    <property type="molecule type" value="Genomic_DNA"/>
</dbReference>
<dbReference type="AlphaFoldDB" id="I5BUE8"/>
<feature type="domain" description="NfeD-like C-terminal" evidence="6">
    <location>
        <begin position="101"/>
        <end position="151"/>
    </location>
</feature>
<dbReference type="InterPro" id="IPR052165">
    <property type="entry name" value="Membrane_assoc_protease"/>
</dbReference>
<proteinExistence type="predicted"/>
<dbReference type="PATRIC" id="fig|1189621.3.peg.3800"/>
<evidence type="ECO:0000256" key="4">
    <source>
        <dbReference type="ARBA" id="ARBA00023136"/>
    </source>
</evidence>
<dbReference type="InterPro" id="IPR002810">
    <property type="entry name" value="NfeD-like_C"/>
</dbReference>
<evidence type="ECO:0000256" key="2">
    <source>
        <dbReference type="ARBA" id="ARBA00022692"/>
    </source>
</evidence>
<keyword evidence="2 5" id="KW-0812">Transmembrane</keyword>
<protein>
    <recommendedName>
        <fullName evidence="6">NfeD-like C-terminal domain-containing protein</fullName>
    </recommendedName>
</protein>
<accession>I5BUE8</accession>
<dbReference type="OrthoDB" id="1120520at2"/>
<sequence length="152" mass="16757">MWIVITLIFIGLLLVLTEIIFVPGTTIVGILGMLFSGIGVGYAFQIYDKNTAFWILGLVLVLHIGGLIWTLRVKAWDRFTLKSTVEGRSFDNRLDGLSVLEEGKALSDLKPIGKARFGEKDFEVKSTTGHIAAGTPITITRLQDNQILVKPL</sequence>
<comment type="caution">
    <text evidence="7">The sequence shown here is derived from an EMBL/GenBank/DDBJ whole genome shotgun (WGS) entry which is preliminary data.</text>
</comment>
<dbReference type="RefSeq" id="WP_009057226.1">
    <property type="nucleotide sequence ID" value="NZ_AJYA01000065.1"/>
</dbReference>
<dbReference type="Gene3D" id="2.40.50.140">
    <property type="entry name" value="Nucleic acid-binding proteins"/>
    <property type="match status" value="1"/>
</dbReference>
<dbReference type="STRING" id="1189621.A3SI_18305"/>
<organism evidence="7 8">
    <name type="scientific">Nitritalea halalkaliphila LW7</name>
    <dbReference type="NCBI Taxonomy" id="1189621"/>
    <lineage>
        <taxon>Bacteria</taxon>
        <taxon>Pseudomonadati</taxon>
        <taxon>Bacteroidota</taxon>
        <taxon>Cytophagia</taxon>
        <taxon>Cytophagales</taxon>
        <taxon>Cyclobacteriaceae</taxon>
        <taxon>Nitritalea</taxon>
    </lineage>
</organism>
<comment type="subcellular location">
    <subcellularLocation>
        <location evidence="1">Membrane</location>
        <topology evidence="1">Multi-pass membrane protein</topology>
    </subcellularLocation>
</comment>
<reference evidence="7 8" key="1">
    <citation type="submission" date="2012-05" db="EMBL/GenBank/DDBJ databases">
        <title>Genome sequence of Nitritalea halalkaliphila LW7.</title>
        <authorList>
            <person name="Jangir P.K."/>
            <person name="Singh A."/>
            <person name="Shivaji S."/>
            <person name="Sharma R."/>
        </authorList>
    </citation>
    <scope>NUCLEOTIDE SEQUENCE [LARGE SCALE GENOMIC DNA]</scope>
    <source>
        <strain evidence="7 8">LW7</strain>
    </source>
</reference>
<evidence type="ECO:0000256" key="3">
    <source>
        <dbReference type="ARBA" id="ARBA00022989"/>
    </source>
</evidence>
<evidence type="ECO:0000256" key="5">
    <source>
        <dbReference type="SAM" id="Phobius"/>
    </source>
</evidence>
<evidence type="ECO:0000313" key="8">
    <source>
        <dbReference type="Proteomes" id="UP000005551"/>
    </source>
</evidence>